<protein>
    <submittedName>
        <fullName evidence="10">Grainyhead-like protein 2 homolog</fullName>
    </submittedName>
</protein>
<dbReference type="InterPro" id="IPR040167">
    <property type="entry name" value="TF_CP2-like"/>
</dbReference>
<dbReference type="InterPro" id="IPR057520">
    <property type="entry name" value="GRHL1/CP2_C"/>
</dbReference>
<gene>
    <name evidence="10" type="primary">LOC106592644</name>
</gene>
<evidence type="ECO:0000313" key="9">
    <source>
        <dbReference type="Proteomes" id="UP001652741"/>
    </source>
</evidence>
<evidence type="ECO:0000256" key="5">
    <source>
        <dbReference type="ARBA" id="ARBA00023242"/>
    </source>
</evidence>
<dbReference type="Proteomes" id="UP001652741">
    <property type="component" value="Unplaced"/>
</dbReference>
<dbReference type="Pfam" id="PF04516">
    <property type="entry name" value="CP2"/>
    <property type="match status" value="1"/>
</dbReference>
<comment type="subcellular location">
    <subcellularLocation>
        <location evidence="1 6">Nucleus</location>
    </subcellularLocation>
</comment>
<evidence type="ECO:0000256" key="4">
    <source>
        <dbReference type="ARBA" id="ARBA00023163"/>
    </source>
</evidence>
<feature type="region of interest" description="Disordered" evidence="7">
    <location>
        <begin position="112"/>
        <end position="131"/>
    </location>
</feature>
<keyword evidence="2" id="KW-0805">Transcription regulation</keyword>
<dbReference type="RefSeq" id="XP_045570074.1">
    <property type="nucleotide sequence ID" value="XM_045714118.1"/>
</dbReference>
<evidence type="ECO:0000256" key="7">
    <source>
        <dbReference type="SAM" id="MobiDB-lite"/>
    </source>
</evidence>
<reference evidence="10" key="1">
    <citation type="submission" date="2025-08" db="UniProtKB">
        <authorList>
            <consortium name="RefSeq"/>
        </authorList>
    </citation>
    <scope>IDENTIFICATION</scope>
</reference>
<accession>A0ABM3EG97</accession>
<feature type="compositionally biased region" description="Basic and acidic residues" evidence="7">
    <location>
        <begin position="260"/>
        <end position="270"/>
    </location>
</feature>
<evidence type="ECO:0000313" key="10">
    <source>
        <dbReference type="RefSeq" id="XP_045570074.1"/>
    </source>
</evidence>
<evidence type="ECO:0000256" key="3">
    <source>
        <dbReference type="ARBA" id="ARBA00023125"/>
    </source>
</evidence>
<dbReference type="PROSITE" id="PS51968">
    <property type="entry name" value="GRH_CP2_DB"/>
    <property type="match status" value="1"/>
</dbReference>
<evidence type="ECO:0000256" key="2">
    <source>
        <dbReference type="ARBA" id="ARBA00023015"/>
    </source>
</evidence>
<dbReference type="Pfam" id="PF25416">
    <property type="entry name" value="GRHL1_C"/>
    <property type="match status" value="1"/>
</dbReference>
<evidence type="ECO:0000256" key="1">
    <source>
        <dbReference type="ARBA" id="ARBA00004123"/>
    </source>
</evidence>
<dbReference type="PANTHER" id="PTHR11037:SF17">
    <property type="entry name" value="GRAINYHEAD-LIKE PROTEIN 2 HOMOLOG"/>
    <property type="match status" value="1"/>
</dbReference>
<dbReference type="GeneID" id="106592644"/>
<proteinExistence type="predicted"/>
<keyword evidence="3 6" id="KW-0238">DNA-binding</keyword>
<organism evidence="9 10">
    <name type="scientific">Salmo salar</name>
    <name type="common">Atlantic salmon</name>
    <dbReference type="NCBI Taxonomy" id="8030"/>
    <lineage>
        <taxon>Eukaryota</taxon>
        <taxon>Metazoa</taxon>
        <taxon>Chordata</taxon>
        <taxon>Craniata</taxon>
        <taxon>Vertebrata</taxon>
        <taxon>Euteleostomi</taxon>
        <taxon>Actinopterygii</taxon>
        <taxon>Neopterygii</taxon>
        <taxon>Teleostei</taxon>
        <taxon>Protacanthopterygii</taxon>
        <taxon>Salmoniformes</taxon>
        <taxon>Salmonidae</taxon>
        <taxon>Salmoninae</taxon>
        <taxon>Salmo</taxon>
    </lineage>
</organism>
<evidence type="ECO:0000256" key="6">
    <source>
        <dbReference type="PROSITE-ProRule" id="PRU01313"/>
    </source>
</evidence>
<feature type="region of interest" description="Disordered" evidence="7">
    <location>
        <begin position="260"/>
        <end position="299"/>
    </location>
</feature>
<sequence>MTRGTSSFDILPSSGASANSNLKVQFVKQDLVKMPQEFDNKRLVVVVPNEMFAPSRRSFSSEDEEWKTSLENPLTAATKAMMSINGDEDSAATLGLLYDHYNYYEIPRDKRLLPGSKAPETSASNTQRNLENMENRVQVPKSEPVNLSLNIQQLDCTDRQGYGGAPGEAVGAVVKTEDQTSCYVAPGGPGAPGGSYRGEGERQQVRVVYEQINPRDHGSLVSHVDHGSLVSHVSHVDHGSLVSHVDPGSLVSHVVRHRGYMKEEQSRKCSPDSTDDASYPEEQERYRPSPTIGGDESLYSQPGADTFQCSLEAPRSVNQKQREGPMTYLNKGQFYAYLNKGQFYAMTLREMGGANKGRRNPFSKVRSVVMVTFSDDKDRDEQLKHWKYWHSRQHTAKQRVLDIADYKESFDTIGNVEEIAYNAVSFTWDVNDEAKVFITVNCLSTDFSCQKGVKGMPLRIQIDTYSYNHRCNTPTHRAFSEIKVFCDKGAERKIRGEERKQIRMKPKGTAGSLAALDRKSDTMFFKSLSDLDTQPVLFIPDVNFGHLQRTGQVFAFNTEEMEREGGVAMKRVARPDEEHVCSPPPAKHFKPETRKRVLLYVRKESDEVFDALMLKSPTLMALLEAISEKYGVPRENTKIYQNNRGILVNMNDSIIDHYSNEDTFTLSIERSADCFRVTLAEI</sequence>
<name>A0ABM3EG97_SALSA</name>
<keyword evidence="5 6" id="KW-0539">Nucleus</keyword>
<keyword evidence="4" id="KW-0804">Transcription</keyword>
<dbReference type="PANTHER" id="PTHR11037">
    <property type="entry name" value="TRANSCRIPTION FACTOR CP2"/>
    <property type="match status" value="1"/>
</dbReference>
<dbReference type="InterPro" id="IPR007604">
    <property type="entry name" value="CP2"/>
</dbReference>
<keyword evidence="9" id="KW-1185">Reference proteome</keyword>
<feature type="compositionally biased region" description="Polar residues" evidence="7">
    <location>
        <begin position="119"/>
        <end position="131"/>
    </location>
</feature>
<evidence type="ECO:0000259" key="8">
    <source>
        <dbReference type="PROSITE" id="PS51968"/>
    </source>
</evidence>
<feature type="domain" description="Grh/CP2 DB" evidence="8">
    <location>
        <begin position="302"/>
        <end position="539"/>
    </location>
</feature>